<dbReference type="GO" id="GO:0051301">
    <property type="term" value="P:cell division"/>
    <property type="evidence" value="ECO:0007669"/>
    <property type="project" value="InterPro"/>
</dbReference>
<accession>A0A182HR50</accession>
<dbReference type="PANTHER" id="PTHR28573:SF1">
    <property type="entry name" value="SPINDLE AND KINETOCHORE-ASSOCIATED PROTEIN 1"/>
    <property type="match status" value="1"/>
</dbReference>
<dbReference type="GO" id="GO:0000940">
    <property type="term" value="C:outer kinetochore"/>
    <property type="evidence" value="ECO:0007669"/>
    <property type="project" value="TreeGrafter"/>
</dbReference>
<dbReference type="GO" id="GO:0000278">
    <property type="term" value="P:mitotic cell cycle"/>
    <property type="evidence" value="ECO:0007669"/>
    <property type="project" value="TreeGrafter"/>
</dbReference>
<dbReference type="PANTHER" id="PTHR28573">
    <property type="entry name" value="SPINDLE AND KINETOCHORE-ASSOCIATED PROTEIN 1"/>
    <property type="match status" value="1"/>
</dbReference>
<dbReference type="Gene3D" id="1.10.10.1890">
    <property type="entry name" value="Ska1 microtubule binding domain-like"/>
    <property type="match status" value="1"/>
</dbReference>
<evidence type="ECO:0000256" key="2">
    <source>
        <dbReference type="ARBA" id="ARBA00047182"/>
    </source>
</evidence>
<organism evidence="4 5">
    <name type="scientific">Anopheles arabiensis</name>
    <name type="common">Mosquito</name>
    <dbReference type="NCBI Taxonomy" id="7173"/>
    <lineage>
        <taxon>Eukaryota</taxon>
        <taxon>Metazoa</taxon>
        <taxon>Ecdysozoa</taxon>
        <taxon>Arthropoda</taxon>
        <taxon>Hexapoda</taxon>
        <taxon>Insecta</taxon>
        <taxon>Pterygota</taxon>
        <taxon>Neoptera</taxon>
        <taxon>Endopterygota</taxon>
        <taxon>Diptera</taxon>
        <taxon>Nematocera</taxon>
        <taxon>Culicoidea</taxon>
        <taxon>Culicidae</taxon>
        <taxon>Anophelinae</taxon>
        <taxon>Anopheles</taxon>
    </lineage>
</organism>
<reference evidence="4" key="1">
    <citation type="submission" date="2022-08" db="UniProtKB">
        <authorList>
            <consortium name="EnsemblMetazoa"/>
        </authorList>
    </citation>
    <scope>IDENTIFICATION</scope>
    <source>
        <strain evidence="4">Dongola</strain>
    </source>
</reference>
<dbReference type="EMBL" id="APCN01001644">
    <property type="status" value="NOT_ANNOTATED_CDS"/>
    <property type="molecule type" value="Genomic_DNA"/>
</dbReference>
<dbReference type="VEuPathDB" id="VectorBase:AARA21_008393"/>
<dbReference type="GO" id="GO:0005876">
    <property type="term" value="C:spindle microtubule"/>
    <property type="evidence" value="ECO:0007669"/>
    <property type="project" value="TreeGrafter"/>
</dbReference>
<evidence type="ECO:0000256" key="3">
    <source>
        <dbReference type="ARBA" id="ARBA00047202"/>
    </source>
</evidence>
<proteinExistence type="inferred from homology"/>
<dbReference type="GO" id="GO:0031110">
    <property type="term" value="P:regulation of microtubule polymerization or depolymerization"/>
    <property type="evidence" value="ECO:0007669"/>
    <property type="project" value="TreeGrafter"/>
</dbReference>
<dbReference type="KEGG" id="aara:120899920"/>
<evidence type="ECO:0000313" key="4">
    <source>
        <dbReference type="EnsemblMetazoa" id="AARA003743-PA"/>
    </source>
</evidence>
<dbReference type="GO" id="GO:0008017">
    <property type="term" value="F:microtubule binding"/>
    <property type="evidence" value="ECO:0007669"/>
    <property type="project" value="InterPro"/>
</dbReference>
<sequence length="268" mass="31794">MDQTLDAILQKQLDTIQRIELFLDIYKCKEFVAADLNKLKEDSSEAAEKLSRTREYIETDRKDVCSQFIKIMQKMRRNELLMLHLWEVGPHSEAANAKPAQSDTPKSMPLKELQNDNPSKMHLTDYSKSPFATRSKSKDIHFYDFDAEITEEEFETIPKYLRGRMQLSELIQFLEKDVIKCFEEKYTLMYKHRKAVSNQHDLTAWKDYNSMQAKFPDHKFITQDDLLHKSGKALDKKSYAKLQMLRYLHILQEVRSEGTVYFLWIYSR</sequence>
<dbReference type="RefSeq" id="XP_040162212.1">
    <property type="nucleotide sequence ID" value="XM_040306278.1"/>
</dbReference>
<dbReference type="AlphaFoldDB" id="A0A182HR50"/>
<comment type="similarity">
    <text evidence="1">Belongs to the SKA1 family.</text>
</comment>
<dbReference type="VEuPathDB" id="VectorBase:AARA003743"/>
<dbReference type="InterPro" id="IPR042031">
    <property type="entry name" value="SKA1_MBD_sf"/>
</dbReference>
<evidence type="ECO:0000313" key="5">
    <source>
        <dbReference type="Proteomes" id="UP000075840"/>
    </source>
</evidence>
<dbReference type="GO" id="GO:0007059">
    <property type="term" value="P:chromosome segregation"/>
    <property type="evidence" value="ECO:0007669"/>
    <property type="project" value="InterPro"/>
</dbReference>
<dbReference type="Pfam" id="PF07160">
    <property type="entry name" value="SKA1"/>
    <property type="match status" value="1"/>
</dbReference>
<dbReference type="EnsemblMetazoa" id="AARA003743-RA">
    <property type="protein sequence ID" value="AARA003743-PA"/>
    <property type="gene ID" value="AARA003743"/>
</dbReference>
<dbReference type="InterPro" id="IPR009829">
    <property type="entry name" value="SKA1"/>
</dbReference>
<dbReference type="Proteomes" id="UP000075840">
    <property type="component" value="Unassembled WGS sequence"/>
</dbReference>
<name>A0A182HR50_ANOAR</name>
<keyword evidence="5" id="KW-1185">Reference proteome</keyword>
<protein>
    <recommendedName>
        <fullName evidence="2">SKA complex subunit 1</fullName>
    </recommendedName>
    <alternativeName>
        <fullName evidence="3">Spindle and kinetochore-associated protein 1</fullName>
    </alternativeName>
</protein>
<evidence type="ECO:0000256" key="1">
    <source>
        <dbReference type="ARBA" id="ARBA00006836"/>
    </source>
</evidence>
<dbReference type="GeneID" id="120899920"/>
<dbReference type="GO" id="GO:0072686">
    <property type="term" value="C:mitotic spindle"/>
    <property type="evidence" value="ECO:0007669"/>
    <property type="project" value="TreeGrafter"/>
</dbReference>